<dbReference type="Pfam" id="PF02779">
    <property type="entry name" value="Transket_pyr"/>
    <property type="match status" value="1"/>
</dbReference>
<evidence type="ECO:0000256" key="2">
    <source>
        <dbReference type="ARBA" id="ARBA00004173"/>
    </source>
</evidence>
<sequence length="387" mass="40984">MAHVGRALAAAASPRSPALASMRSLLAPPATAAARPAASASAATAAARSQARAASTITCREALNSAIDEEMEREDKVFVIGEEVAEYNGAYKVTKGLLAKYGGRRVVDTPITEAGFTGLATGSAFAGLRPICEFMTFNFSMQAIDHIVNSAAKTLYMSGGKIKVPIVFRGPNGAAAGVGAQHSQDFSAWYGSVPGLKVISPYDAEDCRGLLKAAVRDDNPVVFLENELMYNQQFEVSDQVMDKDFTLPIGKAKVMLEGSDVTIVTHSKQVGVALQAAAELEEKHEVFAEVINLRSIRPLDTATVCESVKKTSRLVTAEEGWPAFGVGAELCASIFETDAFNYLDAPVQRVTGADVPTPYAENLEKDAFPVQADIVSACLRAVDATLA</sequence>
<dbReference type="GO" id="GO:0006086">
    <property type="term" value="P:pyruvate decarboxylation to acetyl-CoA"/>
    <property type="evidence" value="ECO:0007669"/>
    <property type="project" value="InterPro"/>
</dbReference>
<dbReference type="Pfam" id="PF02780">
    <property type="entry name" value="Transketolase_C"/>
    <property type="match status" value="1"/>
</dbReference>
<dbReference type="SUPFAM" id="SSF52518">
    <property type="entry name" value="Thiamin diphosphate-binding fold (THDP-binding)"/>
    <property type="match status" value="1"/>
</dbReference>
<dbReference type="GO" id="GO:0005739">
    <property type="term" value="C:mitochondrion"/>
    <property type="evidence" value="ECO:0007669"/>
    <property type="project" value="UniProtKB-SubCell"/>
</dbReference>
<dbReference type="EMBL" id="KV918772">
    <property type="protein sequence ID" value="OSX80570.1"/>
    <property type="molecule type" value="Genomic_DNA"/>
</dbReference>
<comment type="subcellular location">
    <subcellularLocation>
        <location evidence="2">Mitochondrion</location>
    </subcellularLocation>
</comment>
<dbReference type="SMART" id="SM00861">
    <property type="entry name" value="Transket_pyr"/>
    <property type="match status" value="1"/>
</dbReference>
<dbReference type="Gene3D" id="3.40.50.920">
    <property type="match status" value="1"/>
</dbReference>
<keyword evidence="8" id="KW-0496">Mitochondrion</keyword>
<evidence type="ECO:0000256" key="9">
    <source>
        <dbReference type="ARBA" id="ARBA00023317"/>
    </source>
</evidence>
<dbReference type="EC" id="1.2.4.1" evidence="10"/>
<evidence type="ECO:0000256" key="3">
    <source>
        <dbReference type="ARBA" id="ARBA00022723"/>
    </source>
</evidence>
<organism evidence="12 13">
    <name type="scientific">Porphyra umbilicalis</name>
    <name type="common">Purple laver</name>
    <name type="synonym">Red alga</name>
    <dbReference type="NCBI Taxonomy" id="2786"/>
    <lineage>
        <taxon>Eukaryota</taxon>
        <taxon>Rhodophyta</taxon>
        <taxon>Bangiophyceae</taxon>
        <taxon>Bangiales</taxon>
        <taxon>Bangiaceae</taxon>
        <taxon>Porphyra</taxon>
    </lineage>
</organism>
<dbReference type="InterPro" id="IPR027110">
    <property type="entry name" value="PDHB_mito-type"/>
</dbReference>
<dbReference type="InterPro" id="IPR033248">
    <property type="entry name" value="Transketolase_C"/>
</dbReference>
<keyword evidence="13" id="KW-1185">Reference proteome</keyword>
<keyword evidence="7 10" id="KW-0786">Thiamine pyrophosphate</keyword>
<keyword evidence="5" id="KW-0630">Potassium</keyword>
<dbReference type="GO" id="GO:0046872">
    <property type="term" value="F:metal ion binding"/>
    <property type="evidence" value="ECO:0007669"/>
    <property type="project" value="UniProtKB-KW"/>
</dbReference>
<dbReference type="InterPro" id="IPR029061">
    <property type="entry name" value="THDP-binding"/>
</dbReference>
<dbReference type="InterPro" id="IPR005475">
    <property type="entry name" value="Transketolase-like_Pyr-bd"/>
</dbReference>
<evidence type="ECO:0000313" key="12">
    <source>
        <dbReference type="EMBL" id="OSX80570.1"/>
    </source>
</evidence>
<dbReference type="GO" id="GO:0004739">
    <property type="term" value="F:pyruvate dehydrogenase (acetyl-transferring) activity"/>
    <property type="evidence" value="ECO:0007669"/>
    <property type="project" value="UniProtKB-UniRule"/>
</dbReference>
<dbReference type="InterPro" id="IPR009014">
    <property type="entry name" value="Transketo_C/PFOR_II"/>
</dbReference>
<evidence type="ECO:0000256" key="8">
    <source>
        <dbReference type="ARBA" id="ARBA00023128"/>
    </source>
</evidence>
<dbReference type="NCBIfam" id="NF006667">
    <property type="entry name" value="PRK09212.1"/>
    <property type="match status" value="1"/>
</dbReference>
<keyword evidence="9 10" id="KW-0670">Pyruvate</keyword>
<dbReference type="AlphaFoldDB" id="A0A1X6PIB2"/>
<dbReference type="FunFam" id="3.40.50.920:FF:000001">
    <property type="entry name" value="Pyruvate dehydrogenase E1 beta subunit"/>
    <property type="match status" value="1"/>
</dbReference>
<evidence type="ECO:0000256" key="5">
    <source>
        <dbReference type="ARBA" id="ARBA00022958"/>
    </source>
</evidence>
<feature type="domain" description="Transketolase-like pyrimidine-binding" evidence="11">
    <location>
        <begin position="57"/>
        <end position="232"/>
    </location>
</feature>
<protein>
    <recommendedName>
        <fullName evidence="10">Pyruvate dehydrogenase E1 component subunit beta</fullName>
        <ecNumber evidence="10">1.2.4.1</ecNumber>
    </recommendedName>
</protein>
<name>A0A1X6PIB2_PORUM</name>
<dbReference type="OrthoDB" id="10266385at2759"/>
<evidence type="ECO:0000256" key="6">
    <source>
        <dbReference type="ARBA" id="ARBA00023002"/>
    </source>
</evidence>
<gene>
    <name evidence="12" type="ORF">BU14_0049s0014</name>
</gene>
<reference evidence="12 13" key="1">
    <citation type="submission" date="2017-03" db="EMBL/GenBank/DDBJ databases">
        <title>WGS assembly of Porphyra umbilicalis.</title>
        <authorList>
            <person name="Brawley S.H."/>
            <person name="Blouin N.A."/>
            <person name="Ficko-Blean E."/>
            <person name="Wheeler G.L."/>
            <person name="Lohr M."/>
            <person name="Goodson H.V."/>
            <person name="Jenkins J.W."/>
            <person name="Blaby-Haas C.E."/>
            <person name="Helliwell K.E."/>
            <person name="Chan C."/>
            <person name="Marriage T."/>
            <person name="Bhattacharya D."/>
            <person name="Klein A.S."/>
            <person name="Badis Y."/>
            <person name="Brodie J."/>
            <person name="Cao Y."/>
            <person name="Collen J."/>
            <person name="Dittami S.M."/>
            <person name="Gachon C.M."/>
            <person name="Green B.R."/>
            <person name="Karpowicz S."/>
            <person name="Kim J.W."/>
            <person name="Kudahl U."/>
            <person name="Lin S."/>
            <person name="Michel G."/>
            <person name="Mittag M."/>
            <person name="Olson B.J."/>
            <person name="Pangilinan J."/>
            <person name="Peng Y."/>
            <person name="Qiu H."/>
            <person name="Shu S."/>
            <person name="Singer J.T."/>
            <person name="Smith A.G."/>
            <person name="Sprecher B.N."/>
            <person name="Wagner V."/>
            <person name="Wang W."/>
            <person name="Wang Z.-Y."/>
            <person name="Yan J."/>
            <person name="Yarish C."/>
            <person name="Zoeuner-Riek S."/>
            <person name="Zhuang Y."/>
            <person name="Zou Y."/>
            <person name="Lindquist E.A."/>
            <person name="Grimwood J."/>
            <person name="Barry K."/>
            <person name="Rokhsar D.S."/>
            <person name="Schmutz J."/>
            <person name="Stiller J.W."/>
            <person name="Grossman A.R."/>
            <person name="Prochnik S.E."/>
        </authorList>
    </citation>
    <scope>NUCLEOTIDE SEQUENCE [LARGE SCALE GENOMIC DNA]</scope>
    <source>
        <strain evidence="12">4086291</strain>
    </source>
</reference>
<dbReference type="SUPFAM" id="SSF52922">
    <property type="entry name" value="TK C-terminal domain-like"/>
    <property type="match status" value="1"/>
</dbReference>
<comment type="function">
    <text evidence="10">The pyruvate dehydrogenase complex catalyzes the overall conversion of pyruvate to acetyl-CoA and CO2.</text>
</comment>
<dbReference type="NCBIfam" id="NF008854">
    <property type="entry name" value="PRK11892.1"/>
    <property type="match status" value="1"/>
</dbReference>
<evidence type="ECO:0000259" key="11">
    <source>
        <dbReference type="SMART" id="SM00861"/>
    </source>
</evidence>
<comment type="cofactor">
    <cofactor evidence="1 10">
        <name>thiamine diphosphate</name>
        <dbReference type="ChEBI" id="CHEBI:58937"/>
    </cofactor>
</comment>
<keyword evidence="3" id="KW-0479">Metal-binding</keyword>
<dbReference type="CDD" id="cd07036">
    <property type="entry name" value="TPP_PYR_E1-PDHc-beta_like"/>
    <property type="match status" value="1"/>
</dbReference>
<evidence type="ECO:0000256" key="10">
    <source>
        <dbReference type="RuleBase" id="RU364074"/>
    </source>
</evidence>
<keyword evidence="6 10" id="KW-0560">Oxidoreductase</keyword>
<evidence type="ECO:0000256" key="4">
    <source>
        <dbReference type="ARBA" id="ARBA00022946"/>
    </source>
</evidence>
<evidence type="ECO:0000256" key="1">
    <source>
        <dbReference type="ARBA" id="ARBA00001964"/>
    </source>
</evidence>
<dbReference type="PANTHER" id="PTHR11624">
    <property type="entry name" value="DEHYDROGENASE RELATED"/>
    <property type="match status" value="1"/>
</dbReference>
<dbReference type="PANTHER" id="PTHR11624:SF96">
    <property type="entry name" value="PYRUVATE DEHYDROGENASE E1 COMPONENT SUBUNIT BETA, MITOCHONDRIAL"/>
    <property type="match status" value="1"/>
</dbReference>
<accession>A0A1X6PIB2</accession>
<dbReference type="Gene3D" id="3.40.50.970">
    <property type="match status" value="1"/>
</dbReference>
<proteinExistence type="predicted"/>
<comment type="catalytic activity">
    <reaction evidence="10">
        <text>N(6)-[(R)-lipoyl]-L-lysyl-[protein] + pyruvate + H(+) = N(6)-[(R)-S(8)-acetyldihydrolipoyl]-L-lysyl-[protein] + CO2</text>
        <dbReference type="Rhea" id="RHEA:19189"/>
        <dbReference type="Rhea" id="RHEA-COMP:10474"/>
        <dbReference type="Rhea" id="RHEA-COMP:10478"/>
        <dbReference type="ChEBI" id="CHEBI:15361"/>
        <dbReference type="ChEBI" id="CHEBI:15378"/>
        <dbReference type="ChEBI" id="CHEBI:16526"/>
        <dbReference type="ChEBI" id="CHEBI:83099"/>
        <dbReference type="ChEBI" id="CHEBI:83111"/>
        <dbReference type="EC" id="1.2.4.1"/>
    </reaction>
</comment>
<dbReference type="FunFam" id="3.40.50.970:FF:000006">
    <property type="entry name" value="Pyruvate dehydrogenase E1 component subunit beta"/>
    <property type="match status" value="1"/>
</dbReference>
<keyword evidence="4" id="KW-0809">Transit peptide</keyword>
<dbReference type="Proteomes" id="UP000218209">
    <property type="component" value="Unassembled WGS sequence"/>
</dbReference>
<evidence type="ECO:0000256" key="7">
    <source>
        <dbReference type="ARBA" id="ARBA00023052"/>
    </source>
</evidence>
<evidence type="ECO:0000313" key="13">
    <source>
        <dbReference type="Proteomes" id="UP000218209"/>
    </source>
</evidence>